<dbReference type="RefSeq" id="WP_106353460.1">
    <property type="nucleotide sequence ID" value="NZ_PVTP01000001.1"/>
</dbReference>
<evidence type="ECO:0000313" key="1">
    <source>
        <dbReference type="EMBL" id="PRY80159.1"/>
    </source>
</evidence>
<sequence>MRKHLFAVALTTIASPIFAENCEILKPDGIAVLIGSNHINAQQDFDEFNPGIFVSWDCDMASTRLGVHKNSFSKVAASATFTSDFVSISAGGFYVHPFIGFAHYPNTGSDTPVSVGGSDIIAIGGIEFTHDKIPLFIQYLPGDEHLGDYEHLWTFGFKFSL</sequence>
<reference evidence="1 2" key="1">
    <citation type="submission" date="2018-03" db="EMBL/GenBank/DDBJ databases">
        <title>Genomic Encyclopedia of Archaeal and Bacterial Type Strains, Phase II (KMG-II): from individual species to whole genera.</title>
        <authorList>
            <person name="Goeker M."/>
        </authorList>
    </citation>
    <scope>NUCLEOTIDE SEQUENCE [LARGE SCALE GENOMIC DNA]</scope>
    <source>
        <strain evidence="1 2">DSM 101533</strain>
    </source>
</reference>
<organism evidence="1 2">
    <name type="scientific">Yoonia maritima</name>
    <dbReference type="NCBI Taxonomy" id="1435347"/>
    <lineage>
        <taxon>Bacteria</taxon>
        <taxon>Pseudomonadati</taxon>
        <taxon>Pseudomonadota</taxon>
        <taxon>Alphaproteobacteria</taxon>
        <taxon>Rhodobacterales</taxon>
        <taxon>Paracoccaceae</taxon>
        <taxon>Yoonia</taxon>
    </lineage>
</organism>
<dbReference type="EMBL" id="PVTP01000001">
    <property type="protein sequence ID" value="PRY80159.1"/>
    <property type="molecule type" value="Genomic_DNA"/>
</dbReference>
<accession>A0A2T0W3V3</accession>
<comment type="caution">
    <text evidence="1">The sequence shown here is derived from an EMBL/GenBank/DDBJ whole genome shotgun (WGS) entry which is preliminary data.</text>
</comment>
<evidence type="ECO:0008006" key="3">
    <source>
        <dbReference type="Google" id="ProtNLM"/>
    </source>
</evidence>
<dbReference type="AlphaFoldDB" id="A0A2T0W3V3"/>
<proteinExistence type="predicted"/>
<protein>
    <recommendedName>
        <fullName evidence="3">Outer membrane protein with beta-barrel domain</fullName>
    </recommendedName>
</protein>
<gene>
    <name evidence="1" type="ORF">CLV80_1019</name>
</gene>
<dbReference type="OrthoDB" id="7707691at2"/>
<evidence type="ECO:0000313" key="2">
    <source>
        <dbReference type="Proteomes" id="UP000238007"/>
    </source>
</evidence>
<keyword evidence="2" id="KW-1185">Reference proteome</keyword>
<dbReference type="Proteomes" id="UP000238007">
    <property type="component" value="Unassembled WGS sequence"/>
</dbReference>
<name>A0A2T0W3V3_9RHOB</name>